<gene>
    <name evidence="5" type="ORF">G5C51_04735</name>
</gene>
<dbReference type="Proteomes" id="UP000481583">
    <property type="component" value="Unassembled WGS sequence"/>
</dbReference>
<dbReference type="AlphaFoldDB" id="A0A6G4TTL7"/>
<name>A0A6G4TTL7_9ACTN</name>
<keyword evidence="2" id="KW-0813">Transport</keyword>
<feature type="chain" id="PRO_5039678480" evidence="4">
    <location>
        <begin position="30"/>
        <end position="448"/>
    </location>
</feature>
<comment type="similarity">
    <text evidence="1">Belongs to the bacterial solute-binding protein 1 family.</text>
</comment>
<keyword evidence="3 4" id="KW-0732">Signal</keyword>
<feature type="signal peptide" evidence="4">
    <location>
        <begin position="1"/>
        <end position="29"/>
    </location>
</feature>
<accession>A0A6G4TTL7</accession>
<dbReference type="InterPro" id="IPR006311">
    <property type="entry name" value="TAT_signal"/>
</dbReference>
<dbReference type="GO" id="GO:1901982">
    <property type="term" value="F:maltose binding"/>
    <property type="evidence" value="ECO:0007669"/>
    <property type="project" value="TreeGrafter"/>
</dbReference>
<dbReference type="PANTHER" id="PTHR30061">
    <property type="entry name" value="MALTOSE-BINDING PERIPLASMIC PROTEIN"/>
    <property type="match status" value="1"/>
</dbReference>
<proteinExistence type="inferred from homology"/>
<dbReference type="RefSeq" id="WP_165232134.1">
    <property type="nucleotide sequence ID" value="NZ_JAAKZV010000011.1"/>
</dbReference>
<evidence type="ECO:0000256" key="1">
    <source>
        <dbReference type="ARBA" id="ARBA00008520"/>
    </source>
</evidence>
<dbReference type="PANTHER" id="PTHR30061:SF50">
    <property type="entry name" value="MALTOSE_MALTODEXTRIN-BINDING PERIPLASMIC PROTEIN"/>
    <property type="match status" value="1"/>
</dbReference>
<dbReference type="GO" id="GO:0042956">
    <property type="term" value="P:maltodextrin transmembrane transport"/>
    <property type="evidence" value="ECO:0007669"/>
    <property type="project" value="TreeGrafter"/>
</dbReference>
<dbReference type="PROSITE" id="PS51318">
    <property type="entry name" value="TAT"/>
    <property type="match status" value="1"/>
</dbReference>
<dbReference type="GO" id="GO:0055052">
    <property type="term" value="C:ATP-binding cassette (ABC) transporter complex, substrate-binding subunit-containing"/>
    <property type="evidence" value="ECO:0007669"/>
    <property type="project" value="TreeGrafter"/>
</dbReference>
<organism evidence="5 6">
    <name type="scientific">Streptomyces coryli</name>
    <dbReference type="NCBI Taxonomy" id="1128680"/>
    <lineage>
        <taxon>Bacteria</taxon>
        <taxon>Bacillati</taxon>
        <taxon>Actinomycetota</taxon>
        <taxon>Actinomycetes</taxon>
        <taxon>Kitasatosporales</taxon>
        <taxon>Streptomycetaceae</taxon>
        <taxon>Streptomyces</taxon>
    </lineage>
</organism>
<dbReference type="GO" id="GO:0015768">
    <property type="term" value="P:maltose transport"/>
    <property type="evidence" value="ECO:0007669"/>
    <property type="project" value="TreeGrafter"/>
</dbReference>
<dbReference type="EMBL" id="JAAKZV010000011">
    <property type="protein sequence ID" value="NGN63214.1"/>
    <property type="molecule type" value="Genomic_DNA"/>
</dbReference>
<protein>
    <submittedName>
        <fullName evidence="5">Extracellular solute-binding protein</fullName>
    </submittedName>
</protein>
<dbReference type="InterPro" id="IPR006059">
    <property type="entry name" value="SBP"/>
</dbReference>
<evidence type="ECO:0000256" key="4">
    <source>
        <dbReference type="SAM" id="SignalP"/>
    </source>
</evidence>
<evidence type="ECO:0000256" key="2">
    <source>
        <dbReference type="ARBA" id="ARBA00022448"/>
    </source>
</evidence>
<dbReference type="SUPFAM" id="SSF53850">
    <property type="entry name" value="Periplasmic binding protein-like II"/>
    <property type="match status" value="1"/>
</dbReference>
<evidence type="ECO:0000313" key="5">
    <source>
        <dbReference type="EMBL" id="NGN63214.1"/>
    </source>
</evidence>
<dbReference type="Gene3D" id="3.40.190.10">
    <property type="entry name" value="Periplasmic binding protein-like II"/>
    <property type="match status" value="1"/>
</dbReference>
<sequence>MTDHALSRRGLLRGGAALAAAAASATALSGCGNTIAQGFTGAPPASRRVNFWNPFTGGDGARMVAMVDAYKKAHPRNTLKATTFVWGNPYYTKLSLSAVGDRPPQVAIAHLSKVPVLAEAGLLRELREDELAKHGMTPDKFDTKPWKKAHYGGKLQAVPLDTHPFVLYSRTDLAKKAGLLDGDGKLTDLDGPDKFIDALKAMQEVTKGFGLAIASNKDPSTQFRLFYSFYRQLGGTPLVTDNGLTVQVDMAAAEEALAFIRRLATEKVVPTGSDGAGAITMLTTGKAGFLFDGVWQVISVQESKVKFDMQPVPRIFSDAPYACFADSHALVLPKASTEEAQRLDLSLQFCGSLLQSSAEWAAGGHVPAWLPTQQSAAYKKLEPQSHYTAAADGAVYDPVAWYGGAGSNLQVEVGDATIGALKGYLSPKAGAERIRSELKKLASVESPI</sequence>
<dbReference type="Pfam" id="PF13416">
    <property type="entry name" value="SBP_bac_8"/>
    <property type="match status" value="1"/>
</dbReference>
<comment type="caution">
    <text evidence="5">The sequence shown here is derived from an EMBL/GenBank/DDBJ whole genome shotgun (WGS) entry which is preliminary data.</text>
</comment>
<evidence type="ECO:0000313" key="6">
    <source>
        <dbReference type="Proteomes" id="UP000481583"/>
    </source>
</evidence>
<reference evidence="5 6" key="1">
    <citation type="submission" date="2020-02" db="EMBL/GenBank/DDBJ databases">
        <title>Whole-genome analyses of novel actinobacteria.</title>
        <authorList>
            <person name="Sahin N."/>
        </authorList>
    </citation>
    <scope>NUCLEOTIDE SEQUENCE [LARGE SCALE GENOMIC DNA]</scope>
    <source>
        <strain evidence="5 6">A7024</strain>
    </source>
</reference>
<evidence type="ECO:0000256" key="3">
    <source>
        <dbReference type="ARBA" id="ARBA00022729"/>
    </source>
</evidence>
<keyword evidence="6" id="KW-1185">Reference proteome</keyword>